<feature type="transmembrane region" description="Helical" evidence="1">
    <location>
        <begin position="100"/>
        <end position="118"/>
    </location>
</feature>
<reference evidence="3 4" key="1">
    <citation type="submission" date="2016-04" db="EMBL/GenBank/DDBJ databases">
        <authorList>
            <person name="Evans L.H."/>
            <person name="Alamgir A."/>
            <person name="Owens N."/>
            <person name="Weber N.D."/>
            <person name="Virtaneva K."/>
            <person name="Barbian K."/>
            <person name="Babar A."/>
            <person name="Rosenke K."/>
        </authorList>
    </citation>
    <scope>NUCLEOTIDE SEQUENCE [LARGE SCALE GENOMIC DNA]</scope>
    <source>
        <strain evidence="3 4">LMa1</strain>
    </source>
</reference>
<dbReference type="InterPro" id="IPR012867">
    <property type="entry name" value="DUF1648"/>
</dbReference>
<dbReference type="AlphaFoldDB" id="A0A1B7LKT1"/>
<dbReference type="Proteomes" id="UP000078532">
    <property type="component" value="Unassembled WGS sequence"/>
</dbReference>
<comment type="caution">
    <text evidence="3">The sequence shown here is derived from an EMBL/GenBank/DDBJ whole genome shotgun (WGS) entry which is preliminary data.</text>
</comment>
<gene>
    <name evidence="3" type="ORF">A6M21_01910</name>
</gene>
<sequence>MDDYRLKKELLVHDWPAILVLLAMFAAGVLLYPHLPPQVPTHWNIAGQVNGYSSRASGAFMPPLIATGVYILMLLLPMIDPRRENYVKFLGVYRIFRLGLVLFFAAIYMITLGSAMGFPVRVDRAMPVLVGLLFIIIGNYLPRVRHNYFVGIRTPWTLASEEVWRKTHRLGGPLFVIAGLLTVVSVFWGGKIAALILFTAIIAVVVLLFIYSLVVFKQSRTD</sequence>
<evidence type="ECO:0000259" key="2">
    <source>
        <dbReference type="Pfam" id="PF07853"/>
    </source>
</evidence>
<dbReference type="InterPro" id="IPR025962">
    <property type="entry name" value="SdpI/YhfL"/>
</dbReference>
<feature type="transmembrane region" description="Helical" evidence="1">
    <location>
        <begin position="194"/>
        <end position="216"/>
    </location>
</feature>
<protein>
    <recommendedName>
        <fullName evidence="2">DUF1648 domain-containing protein</fullName>
    </recommendedName>
</protein>
<keyword evidence="1" id="KW-0812">Transmembrane</keyword>
<dbReference type="InterPro" id="IPR026272">
    <property type="entry name" value="SdpI"/>
</dbReference>
<dbReference type="Pfam" id="PF13630">
    <property type="entry name" value="SdpI"/>
    <property type="match status" value="1"/>
</dbReference>
<feature type="domain" description="DUF1648" evidence="2">
    <location>
        <begin position="19"/>
        <end position="66"/>
    </location>
</feature>
<dbReference type="PIRSF" id="PIRSF038959">
    <property type="entry name" value="SdpI"/>
    <property type="match status" value="1"/>
</dbReference>
<organism evidence="3 4">
    <name type="scientific">Desulfotomaculum copahuensis</name>
    <dbReference type="NCBI Taxonomy" id="1838280"/>
    <lineage>
        <taxon>Bacteria</taxon>
        <taxon>Bacillati</taxon>
        <taxon>Bacillota</taxon>
        <taxon>Clostridia</taxon>
        <taxon>Eubacteriales</taxon>
        <taxon>Desulfotomaculaceae</taxon>
        <taxon>Desulfotomaculum</taxon>
    </lineage>
</organism>
<dbReference type="PANTHER" id="PTHR37810">
    <property type="entry name" value="IMMUNITY PROTEIN SDPI"/>
    <property type="match status" value="1"/>
</dbReference>
<dbReference type="STRING" id="1838280.A6M21_01910"/>
<dbReference type="PANTHER" id="PTHR37810:SF5">
    <property type="entry name" value="IMMUNITY PROTEIN SDPI"/>
    <property type="match status" value="1"/>
</dbReference>
<evidence type="ECO:0000313" key="3">
    <source>
        <dbReference type="EMBL" id="OAT87143.1"/>
    </source>
</evidence>
<feature type="transmembrane region" description="Helical" evidence="1">
    <location>
        <begin position="170"/>
        <end position="188"/>
    </location>
</feature>
<feature type="transmembrane region" description="Helical" evidence="1">
    <location>
        <begin position="12"/>
        <end position="32"/>
    </location>
</feature>
<dbReference type="EMBL" id="LYVF01000002">
    <property type="protein sequence ID" value="OAT87143.1"/>
    <property type="molecule type" value="Genomic_DNA"/>
</dbReference>
<evidence type="ECO:0000256" key="1">
    <source>
        <dbReference type="SAM" id="Phobius"/>
    </source>
</evidence>
<proteinExistence type="predicted"/>
<name>A0A1B7LKT1_9FIRM</name>
<feature type="transmembrane region" description="Helical" evidence="1">
    <location>
        <begin position="60"/>
        <end position="79"/>
    </location>
</feature>
<keyword evidence="4" id="KW-1185">Reference proteome</keyword>
<dbReference type="Pfam" id="PF07853">
    <property type="entry name" value="DUF1648"/>
    <property type="match status" value="1"/>
</dbReference>
<evidence type="ECO:0000313" key="4">
    <source>
        <dbReference type="Proteomes" id="UP000078532"/>
    </source>
</evidence>
<accession>A0A1B7LKT1</accession>
<keyword evidence="1" id="KW-1133">Transmembrane helix</keyword>
<dbReference type="GO" id="GO:0009636">
    <property type="term" value="P:response to toxic substance"/>
    <property type="evidence" value="ECO:0007669"/>
    <property type="project" value="TreeGrafter"/>
</dbReference>
<feature type="transmembrane region" description="Helical" evidence="1">
    <location>
        <begin position="124"/>
        <end position="141"/>
    </location>
</feature>
<keyword evidence="1" id="KW-0472">Membrane</keyword>